<dbReference type="RefSeq" id="WP_130486850.1">
    <property type="nucleotide sequence ID" value="NZ_CBCSEB010000016.1"/>
</dbReference>
<protein>
    <submittedName>
        <fullName evidence="1">Helix-turn-helix protein</fullName>
    </submittedName>
</protein>
<accession>A0A4Q7MND6</accession>
<name>A0A4Q7MND6_9BURK</name>
<proteinExistence type="predicted"/>
<dbReference type="Proteomes" id="UP000292039">
    <property type="component" value="Unassembled WGS sequence"/>
</dbReference>
<dbReference type="AlphaFoldDB" id="A0A4Q7MND6"/>
<reference evidence="1 2" key="1">
    <citation type="submission" date="2019-02" db="EMBL/GenBank/DDBJ databases">
        <title>Genomic Encyclopedia of Type Strains, Phase IV (KMG-IV): sequencing the most valuable type-strain genomes for metagenomic binning, comparative biology and taxonomic classification.</title>
        <authorList>
            <person name="Goeker M."/>
        </authorList>
    </citation>
    <scope>NUCLEOTIDE SEQUENCE [LARGE SCALE GENOMIC DNA]</scope>
    <source>
        <strain evidence="1 2">DSM 16618</strain>
    </source>
</reference>
<evidence type="ECO:0000313" key="1">
    <source>
        <dbReference type="EMBL" id="RZS70037.1"/>
    </source>
</evidence>
<comment type="caution">
    <text evidence="1">The sequence shown here is derived from an EMBL/GenBank/DDBJ whole genome shotgun (WGS) entry which is preliminary data.</text>
</comment>
<dbReference type="EMBL" id="SGWZ01000002">
    <property type="protein sequence ID" value="RZS70037.1"/>
    <property type="molecule type" value="Genomic_DNA"/>
</dbReference>
<dbReference type="Gene3D" id="1.10.10.60">
    <property type="entry name" value="Homeodomain-like"/>
    <property type="match status" value="1"/>
</dbReference>
<evidence type="ECO:0000313" key="2">
    <source>
        <dbReference type="Proteomes" id="UP000292039"/>
    </source>
</evidence>
<gene>
    <name evidence="1" type="ORF">EV679_1425</name>
</gene>
<organism evidence="1 2">
    <name type="scientific">Kerstersia gyiorum</name>
    <dbReference type="NCBI Taxonomy" id="206506"/>
    <lineage>
        <taxon>Bacteria</taxon>
        <taxon>Pseudomonadati</taxon>
        <taxon>Pseudomonadota</taxon>
        <taxon>Betaproteobacteria</taxon>
        <taxon>Burkholderiales</taxon>
        <taxon>Alcaligenaceae</taxon>
        <taxon>Kerstersia</taxon>
    </lineage>
</organism>
<sequence length="283" mass="32775">MKKQGFDPIYQQITRFSETSSQRIRTKLSNHYAWCFCELCWRTTEYSTNLDSPQVIKRLLRGNAKVVGLTPSIRDAAAEKADAIVKRYERALASSQGHQTASRLYDKYCDSIETRNDRSVTGFRDCVERITLYQEWAKHGELAWITRKPGQDETAAKPSKFYCEFHNPRRSDEARRAYQRDRRFKAEYEILMDAVWSQGINSGALPAWDIEAHAYVRREAYRLLQEVKAPRTAISNIQELLDQGMSQADIARQLNTSRQAVSAAIRRHKQRSAEPSAQKLFMK</sequence>